<organism evidence="1">
    <name type="scientific">marine metagenome</name>
    <dbReference type="NCBI Taxonomy" id="408172"/>
    <lineage>
        <taxon>unclassified sequences</taxon>
        <taxon>metagenomes</taxon>
        <taxon>ecological metagenomes</taxon>
    </lineage>
</organism>
<evidence type="ECO:0008006" key="2">
    <source>
        <dbReference type="Google" id="ProtNLM"/>
    </source>
</evidence>
<name>A0A382B801_9ZZZZ</name>
<dbReference type="Pfam" id="PF13489">
    <property type="entry name" value="Methyltransf_23"/>
    <property type="match status" value="1"/>
</dbReference>
<proteinExistence type="predicted"/>
<dbReference type="InterPro" id="IPR029063">
    <property type="entry name" value="SAM-dependent_MTases_sf"/>
</dbReference>
<sequence>MGAESTTYFDHADYGMNTGPSAVAIVDLLLQWLSPISVVDAGCGTGMFHKEFKKRGVDTILGLDGASTSSVFRPGKSNFQVVDLTEPLELDRGFDLALCLEVAEHLPESSADLLVKTLTDLAPLALFSAAHPGQGGQGHLNERWPVYWQRRFSQHGFDGTLCSMSSHRAVRRS</sequence>
<accession>A0A382B801</accession>
<dbReference type="AlphaFoldDB" id="A0A382B801"/>
<reference evidence="1" key="1">
    <citation type="submission" date="2018-05" db="EMBL/GenBank/DDBJ databases">
        <authorList>
            <person name="Lanie J.A."/>
            <person name="Ng W.-L."/>
            <person name="Kazmierczak K.M."/>
            <person name="Andrzejewski T.M."/>
            <person name="Davidsen T.M."/>
            <person name="Wayne K.J."/>
            <person name="Tettelin H."/>
            <person name="Glass J.I."/>
            <person name="Rusch D."/>
            <person name="Podicherti R."/>
            <person name="Tsui H.-C.T."/>
            <person name="Winkler M.E."/>
        </authorList>
    </citation>
    <scope>NUCLEOTIDE SEQUENCE</scope>
</reference>
<dbReference type="Gene3D" id="3.40.50.150">
    <property type="entry name" value="Vaccinia Virus protein VP39"/>
    <property type="match status" value="1"/>
</dbReference>
<gene>
    <name evidence="1" type="ORF">METZ01_LOCUS162495</name>
</gene>
<evidence type="ECO:0000313" key="1">
    <source>
        <dbReference type="EMBL" id="SVB09641.1"/>
    </source>
</evidence>
<protein>
    <recommendedName>
        <fullName evidence="2">Methyltransferase type 11 domain-containing protein</fullName>
    </recommendedName>
</protein>
<dbReference type="SUPFAM" id="SSF53335">
    <property type="entry name" value="S-adenosyl-L-methionine-dependent methyltransferases"/>
    <property type="match status" value="1"/>
</dbReference>
<dbReference type="EMBL" id="UINC01028522">
    <property type="protein sequence ID" value="SVB09641.1"/>
    <property type="molecule type" value="Genomic_DNA"/>
</dbReference>